<evidence type="ECO:0000313" key="4">
    <source>
        <dbReference type="Proteomes" id="UP000236394"/>
    </source>
</evidence>
<dbReference type="InterPro" id="IPR036249">
    <property type="entry name" value="Thioredoxin-like_sf"/>
</dbReference>
<name>A0A2J8B0T7_9FIRM</name>
<dbReference type="InterPro" id="IPR012336">
    <property type="entry name" value="Thioredoxin-like_fold"/>
</dbReference>
<sequence>MIRSEKVQHMVFGYDMKLSGGRFKHSNRLLAAGMSLLLACNLAGCGGNSAATPSGSAAAVAPGAAVMSAGSDAAESNKAILPSEAGNSSENGAGGATNPHVKPGQYPGVEVPSDLDLEDDAGNKLKLSDFKGKYVVVSFGTTWCPSCKAELGILQKISEKYKDKSNLVFLPLTLLKEDKQTKEMAQMFYESEGLTLQRHYVDQKAVVDAYKLTDIPVLMFIKPDGKCMLLGKTADDKPIYYHVGETEADEMAAMVDKLLAAK</sequence>
<dbReference type="PANTHER" id="PTHR42852:SF13">
    <property type="entry name" value="PROTEIN DIPZ"/>
    <property type="match status" value="1"/>
</dbReference>
<reference evidence="4" key="1">
    <citation type="submission" date="2017-04" db="EMBL/GenBank/DDBJ databases">
        <authorList>
            <person name="Bumgarner R.E."/>
            <person name="Fredricks D.N."/>
            <person name="Srinivasan S."/>
        </authorList>
    </citation>
    <scope>NUCLEOTIDE SEQUENCE [LARGE SCALE GENOMIC DNA]</scope>
    <source>
        <strain evidence="4">KA00405</strain>
    </source>
</reference>
<dbReference type="RefSeq" id="WP_102892600.1">
    <property type="nucleotide sequence ID" value="NZ_NBZD01000003.1"/>
</dbReference>
<dbReference type="EMBL" id="NBZD01000003">
    <property type="protein sequence ID" value="PNH18366.1"/>
    <property type="molecule type" value="Genomic_DNA"/>
</dbReference>
<dbReference type="Proteomes" id="UP000236394">
    <property type="component" value="Unassembled WGS sequence"/>
</dbReference>
<dbReference type="CDD" id="cd02966">
    <property type="entry name" value="TlpA_like_family"/>
    <property type="match status" value="1"/>
</dbReference>
<evidence type="ECO:0000259" key="2">
    <source>
        <dbReference type="PROSITE" id="PS51352"/>
    </source>
</evidence>
<feature type="region of interest" description="Disordered" evidence="1">
    <location>
        <begin position="82"/>
        <end position="113"/>
    </location>
</feature>
<dbReference type="SUPFAM" id="SSF52833">
    <property type="entry name" value="Thioredoxin-like"/>
    <property type="match status" value="1"/>
</dbReference>
<organism evidence="3 4">
    <name type="scientific">Mageeibacillus indolicus</name>
    <dbReference type="NCBI Taxonomy" id="884684"/>
    <lineage>
        <taxon>Bacteria</taxon>
        <taxon>Bacillati</taxon>
        <taxon>Bacillota</taxon>
        <taxon>Clostridia</taxon>
        <taxon>Eubacteriales</taxon>
        <taxon>Oscillospiraceae</taxon>
        <taxon>Mageeibacillus</taxon>
    </lineage>
</organism>
<dbReference type="PANTHER" id="PTHR42852">
    <property type="entry name" value="THIOL:DISULFIDE INTERCHANGE PROTEIN DSBE"/>
    <property type="match status" value="1"/>
</dbReference>
<dbReference type="PROSITE" id="PS51352">
    <property type="entry name" value="THIOREDOXIN_2"/>
    <property type="match status" value="1"/>
</dbReference>
<accession>A0A2J8B0T7</accession>
<dbReference type="InterPro" id="IPR050553">
    <property type="entry name" value="Thioredoxin_ResA/DsbE_sf"/>
</dbReference>
<evidence type="ECO:0000256" key="1">
    <source>
        <dbReference type="SAM" id="MobiDB-lite"/>
    </source>
</evidence>
<dbReference type="InterPro" id="IPR013766">
    <property type="entry name" value="Thioredoxin_domain"/>
</dbReference>
<comment type="caution">
    <text evidence="3">The sequence shown here is derived from an EMBL/GenBank/DDBJ whole genome shotgun (WGS) entry which is preliminary data.</text>
</comment>
<dbReference type="Gene3D" id="3.40.30.10">
    <property type="entry name" value="Glutaredoxin"/>
    <property type="match status" value="1"/>
</dbReference>
<dbReference type="Pfam" id="PF13905">
    <property type="entry name" value="Thioredoxin_8"/>
    <property type="match status" value="1"/>
</dbReference>
<feature type="domain" description="Thioredoxin" evidence="2">
    <location>
        <begin position="105"/>
        <end position="260"/>
    </location>
</feature>
<proteinExistence type="predicted"/>
<evidence type="ECO:0000313" key="3">
    <source>
        <dbReference type="EMBL" id="PNH18366.1"/>
    </source>
</evidence>
<dbReference type="AlphaFoldDB" id="A0A2J8B0T7"/>
<gene>
    <name evidence="3" type="ORF">B7R76_05850</name>
</gene>
<protein>
    <recommendedName>
        <fullName evidence="2">Thioredoxin domain-containing protein</fullName>
    </recommendedName>
</protein>